<dbReference type="InterPro" id="IPR008962">
    <property type="entry name" value="PapD-like_sf"/>
</dbReference>
<dbReference type="InterPro" id="IPR001829">
    <property type="entry name" value="Pili_assmbl_chaperone_bac"/>
</dbReference>
<dbReference type="AlphaFoldDB" id="A0A486RC43"/>
<dbReference type="EMBL" id="CAAHDA010000001">
    <property type="protein sequence ID" value="VGL99539.1"/>
    <property type="molecule type" value="Genomic_DNA"/>
</dbReference>
<feature type="signal peptide" evidence="1">
    <location>
        <begin position="1"/>
        <end position="26"/>
    </location>
</feature>
<dbReference type="Pfam" id="PF02753">
    <property type="entry name" value="PapD_C"/>
    <property type="match status" value="1"/>
</dbReference>
<dbReference type="SUPFAM" id="SSF49354">
    <property type="entry name" value="PapD-like"/>
    <property type="match status" value="1"/>
</dbReference>
<gene>
    <name evidence="4" type="primary">papD_2</name>
    <name evidence="4" type="ORF">SAMEA4873654_01474</name>
</gene>
<name>A0A486RC43_KLEPN</name>
<reference evidence="4" key="1">
    <citation type="submission" date="2019-03" db="EMBL/GenBank/DDBJ databases">
        <authorList>
            <consortium name="Pathogen Informatics"/>
        </authorList>
    </citation>
    <scope>NUCLEOTIDE SEQUENCE</scope>
    <source>
        <strain evidence="4">5012STDY7626458</strain>
    </source>
</reference>
<dbReference type="PANTHER" id="PTHR33420">
    <property type="entry name" value="FIMBRIAL SUBUNIT ELFA-RELATED"/>
    <property type="match status" value="1"/>
</dbReference>
<dbReference type="InterPro" id="IPR036316">
    <property type="entry name" value="Pili_assmbl_chap_C_dom_sf"/>
</dbReference>
<dbReference type="Gene3D" id="2.60.40.10">
    <property type="entry name" value="Immunoglobulins"/>
    <property type="match status" value="1"/>
</dbReference>
<dbReference type="Pfam" id="PF00419">
    <property type="entry name" value="Fimbrial"/>
    <property type="match status" value="1"/>
</dbReference>
<evidence type="ECO:0000256" key="1">
    <source>
        <dbReference type="SAM" id="SignalP"/>
    </source>
</evidence>
<dbReference type="InterPro" id="IPR050263">
    <property type="entry name" value="Bact_Fimbrial_Adh_Pro"/>
</dbReference>
<dbReference type="GO" id="GO:0030288">
    <property type="term" value="C:outer membrane-bounded periplasmic space"/>
    <property type="evidence" value="ECO:0007669"/>
    <property type="project" value="InterPro"/>
</dbReference>
<protein>
    <submittedName>
        <fullName evidence="4">Fimbrial protein StfD</fullName>
    </submittedName>
</protein>
<keyword evidence="1" id="KW-0732">Signal</keyword>
<evidence type="ECO:0000259" key="2">
    <source>
        <dbReference type="Pfam" id="PF00419"/>
    </source>
</evidence>
<dbReference type="SUPFAM" id="SSF49584">
    <property type="entry name" value="Periplasmic chaperone C-domain"/>
    <property type="match status" value="1"/>
</dbReference>
<dbReference type="Gene3D" id="2.60.40.1090">
    <property type="entry name" value="Fimbrial-type adhesion domain"/>
    <property type="match status" value="1"/>
</dbReference>
<dbReference type="GO" id="GO:0009289">
    <property type="term" value="C:pilus"/>
    <property type="evidence" value="ECO:0007669"/>
    <property type="project" value="InterPro"/>
</dbReference>
<dbReference type="InterPro" id="IPR036937">
    <property type="entry name" value="Adhesion_dom_fimbrial_sf"/>
</dbReference>
<feature type="domain" description="Fimbrial-type adhesion" evidence="2">
    <location>
        <begin position="32"/>
        <end position="164"/>
    </location>
</feature>
<proteinExistence type="predicted"/>
<dbReference type="InterPro" id="IPR013783">
    <property type="entry name" value="Ig-like_fold"/>
</dbReference>
<feature type="domain" description="Pili assembly chaperone C-terminal" evidence="3">
    <location>
        <begin position="221"/>
        <end position="280"/>
    </location>
</feature>
<dbReference type="InterPro" id="IPR016148">
    <property type="entry name" value="Pili_assmbl_chaperone_C"/>
</dbReference>
<dbReference type="GO" id="GO:0043709">
    <property type="term" value="P:cell adhesion involved in single-species biofilm formation"/>
    <property type="evidence" value="ECO:0007669"/>
    <property type="project" value="TreeGrafter"/>
</dbReference>
<evidence type="ECO:0000259" key="3">
    <source>
        <dbReference type="Pfam" id="PF02753"/>
    </source>
</evidence>
<sequence length="303" mass="32721">MKRHIAQALSQVVILMLLLVSISATHADTDVYFTGNLVADPCELHVDSEDQIVDFRNIPSKTFIKYHLSERERFTIRLINCDLSLGSSVKVTFMGTEDVDQPGLFAVTGTAGGIAIAIEDADGTPVLPNTTMRPTALTTGDTNLNFQAFISAPVHSRVGEGDFECVTIPPRSDKPNVLTLALQTRLKIFWRPASIKVDSKSDSFPGIQNVTLAKQGNSYTLNNPTPYHLTFVEGRSSVKGKGLEGFEPIMVAPKAQTALNVSAADLGATPVLVFVNDYGSLRLLPFQCTGSACKAQPVITPEN</sequence>
<feature type="chain" id="PRO_5019849946" evidence="1">
    <location>
        <begin position="27"/>
        <end position="303"/>
    </location>
</feature>
<evidence type="ECO:0000313" key="4">
    <source>
        <dbReference type="EMBL" id="VGL99539.1"/>
    </source>
</evidence>
<dbReference type="InterPro" id="IPR008966">
    <property type="entry name" value="Adhesion_dom_sf"/>
</dbReference>
<dbReference type="PRINTS" id="PR00969">
    <property type="entry name" value="CHAPERONPILI"/>
</dbReference>
<dbReference type="InterPro" id="IPR000259">
    <property type="entry name" value="Adhesion_dom_fimbrial"/>
</dbReference>
<accession>A0A486RC43</accession>
<dbReference type="SUPFAM" id="SSF49401">
    <property type="entry name" value="Bacterial adhesins"/>
    <property type="match status" value="1"/>
</dbReference>
<dbReference type="PANTHER" id="PTHR33420:SF9">
    <property type="entry name" value="MINOR FIMBRIAL SUBUNIT"/>
    <property type="match status" value="1"/>
</dbReference>
<organism evidence="4">
    <name type="scientific">Klebsiella pneumoniae</name>
    <dbReference type="NCBI Taxonomy" id="573"/>
    <lineage>
        <taxon>Bacteria</taxon>
        <taxon>Pseudomonadati</taxon>
        <taxon>Pseudomonadota</taxon>
        <taxon>Gammaproteobacteria</taxon>
        <taxon>Enterobacterales</taxon>
        <taxon>Enterobacteriaceae</taxon>
        <taxon>Klebsiella/Raoultella group</taxon>
        <taxon>Klebsiella</taxon>
        <taxon>Klebsiella pneumoniae complex</taxon>
    </lineage>
</organism>